<dbReference type="PANTHER" id="PTHR21532:SF0">
    <property type="entry name" value="CILIA- AND FLAGELLA-ASSOCIATED PROTEIN 36"/>
    <property type="match status" value="1"/>
</dbReference>
<dbReference type="InterPro" id="IPR023379">
    <property type="entry name" value="BART_dom"/>
</dbReference>
<evidence type="ECO:0000256" key="1">
    <source>
        <dbReference type="ARBA" id="ARBA00004138"/>
    </source>
</evidence>
<dbReference type="PANTHER" id="PTHR21532">
    <property type="entry name" value="PHOSPHODIESTERASE HL"/>
    <property type="match status" value="1"/>
</dbReference>
<organism evidence="11 12">
    <name type="scientific">Paragonimus westermani</name>
    <dbReference type="NCBI Taxonomy" id="34504"/>
    <lineage>
        <taxon>Eukaryota</taxon>
        <taxon>Metazoa</taxon>
        <taxon>Spiralia</taxon>
        <taxon>Lophotrochozoa</taxon>
        <taxon>Platyhelminthes</taxon>
        <taxon>Trematoda</taxon>
        <taxon>Digenea</taxon>
        <taxon>Plagiorchiida</taxon>
        <taxon>Troglotremata</taxon>
        <taxon>Troglotrematidae</taxon>
        <taxon>Paragonimus</taxon>
    </lineage>
</organism>
<dbReference type="EMBL" id="JTDF01004106">
    <property type="protein sequence ID" value="KAF8567199.1"/>
    <property type="molecule type" value="Genomic_DNA"/>
</dbReference>
<comment type="similarity">
    <text evidence="3">Belongs to the CFAP36 family.</text>
</comment>
<sequence>MTSEPSDFLNDPIVAAHVESFTDVHCSIFVPDGPVCSDHTEVYSSYQLMLRKLIDEFTGFDENSLEDFVCHHPRLESYETEYTWLQSLWNFDVFYRMMCRRNVELERIAFNLLEKHMSFHARKQASLIQPLATDAISDTVVEEQQHEVDVTEHASSSQRSQLGAVSFLLISE</sequence>
<comment type="subcellular location">
    <subcellularLocation>
        <location evidence="1">Cell projection</location>
        <location evidence="1">Cilium</location>
    </subcellularLocation>
    <subcellularLocation>
        <location evidence="2">Cytoplasm</location>
    </subcellularLocation>
</comment>
<keyword evidence="8" id="KW-0966">Cell projection</keyword>
<evidence type="ECO:0000256" key="5">
    <source>
        <dbReference type="ARBA" id="ARBA00022490"/>
    </source>
</evidence>
<dbReference type="OrthoDB" id="272687at2759"/>
<keyword evidence="7" id="KW-0969">Cilium</keyword>
<dbReference type="AlphaFoldDB" id="A0A8T0DH84"/>
<keyword evidence="12" id="KW-1185">Reference proteome</keyword>
<comment type="caution">
    <text evidence="11">The sequence shown here is derived from an EMBL/GenBank/DDBJ whole genome shotgun (WGS) entry which is preliminary data.</text>
</comment>
<evidence type="ECO:0000256" key="2">
    <source>
        <dbReference type="ARBA" id="ARBA00004496"/>
    </source>
</evidence>
<name>A0A8T0DH84_9TREM</name>
<accession>A0A8T0DH84</accession>
<evidence type="ECO:0000313" key="12">
    <source>
        <dbReference type="Proteomes" id="UP000699462"/>
    </source>
</evidence>
<feature type="domain" description="BART" evidence="10">
    <location>
        <begin position="7"/>
        <end position="106"/>
    </location>
</feature>
<dbReference type="Proteomes" id="UP000699462">
    <property type="component" value="Unassembled WGS sequence"/>
</dbReference>
<evidence type="ECO:0000259" key="10">
    <source>
        <dbReference type="Pfam" id="PF11527"/>
    </source>
</evidence>
<keyword evidence="5" id="KW-0963">Cytoplasm</keyword>
<keyword evidence="6" id="KW-0175">Coiled coil</keyword>
<evidence type="ECO:0000256" key="6">
    <source>
        <dbReference type="ARBA" id="ARBA00023054"/>
    </source>
</evidence>
<dbReference type="GO" id="GO:0005930">
    <property type="term" value="C:axoneme"/>
    <property type="evidence" value="ECO:0007669"/>
    <property type="project" value="TreeGrafter"/>
</dbReference>
<dbReference type="Pfam" id="PF11527">
    <property type="entry name" value="ARL2_Bind_BART"/>
    <property type="match status" value="1"/>
</dbReference>
<dbReference type="GO" id="GO:0097546">
    <property type="term" value="C:ciliary base"/>
    <property type="evidence" value="ECO:0007669"/>
    <property type="project" value="TreeGrafter"/>
</dbReference>
<gene>
    <name evidence="11" type="ORF">P879_09072</name>
</gene>
<dbReference type="InterPro" id="IPR038888">
    <property type="entry name" value="CFAP36"/>
</dbReference>
<reference evidence="11 12" key="1">
    <citation type="submission" date="2019-07" db="EMBL/GenBank/DDBJ databases">
        <title>Annotation for the trematode Paragonimus westermani.</title>
        <authorList>
            <person name="Choi Y.-J."/>
        </authorList>
    </citation>
    <scope>NUCLEOTIDE SEQUENCE [LARGE SCALE GENOMIC DNA]</scope>
    <source>
        <strain evidence="11">180907_Pwestermani</strain>
    </source>
</reference>
<evidence type="ECO:0000256" key="4">
    <source>
        <dbReference type="ARBA" id="ARBA00021815"/>
    </source>
</evidence>
<evidence type="ECO:0000313" key="11">
    <source>
        <dbReference type="EMBL" id="KAF8567199.1"/>
    </source>
</evidence>
<evidence type="ECO:0000256" key="7">
    <source>
        <dbReference type="ARBA" id="ARBA00023069"/>
    </source>
</evidence>
<dbReference type="Gene3D" id="1.20.1520.10">
    <property type="entry name" value="ADP-ribosylation factor-like 2-binding protein, domain"/>
    <property type="match status" value="1"/>
</dbReference>
<evidence type="ECO:0000256" key="3">
    <source>
        <dbReference type="ARBA" id="ARBA00007460"/>
    </source>
</evidence>
<dbReference type="InterPro" id="IPR042541">
    <property type="entry name" value="BART_sf"/>
</dbReference>
<proteinExistence type="inferred from homology"/>
<evidence type="ECO:0000256" key="9">
    <source>
        <dbReference type="ARBA" id="ARBA00031593"/>
    </source>
</evidence>
<evidence type="ECO:0000256" key="8">
    <source>
        <dbReference type="ARBA" id="ARBA00023273"/>
    </source>
</evidence>
<protein>
    <recommendedName>
        <fullName evidence="4">Cilia- and flagella-associated protein 36</fullName>
    </recommendedName>
    <alternativeName>
        <fullName evidence="9">Coiled-coil domain-containing protein 104</fullName>
    </alternativeName>
</protein>